<dbReference type="EMBL" id="JACCFI010000001">
    <property type="protein sequence ID" value="NYG22779.1"/>
    <property type="molecule type" value="Genomic_DNA"/>
</dbReference>
<evidence type="ECO:0000256" key="6">
    <source>
        <dbReference type="SAM" id="Phobius"/>
    </source>
</evidence>
<feature type="transmembrane region" description="Helical" evidence="6">
    <location>
        <begin position="145"/>
        <end position="171"/>
    </location>
</feature>
<dbReference type="AlphaFoldDB" id="A0A852WXV2"/>
<feature type="transmembrane region" description="Helical" evidence="6">
    <location>
        <begin position="183"/>
        <end position="202"/>
    </location>
</feature>
<comment type="caution">
    <text evidence="7">The sequence shown here is derived from an EMBL/GenBank/DDBJ whole genome shotgun (WGS) entry which is preliminary data.</text>
</comment>
<accession>A0A852WXV2</accession>
<evidence type="ECO:0000313" key="7">
    <source>
        <dbReference type="EMBL" id="NYG22779.1"/>
    </source>
</evidence>
<keyword evidence="4 6" id="KW-1133">Transmembrane helix</keyword>
<dbReference type="InterPro" id="IPR036259">
    <property type="entry name" value="MFS_trans_sf"/>
</dbReference>
<evidence type="ECO:0000256" key="1">
    <source>
        <dbReference type="ARBA" id="ARBA00004651"/>
    </source>
</evidence>
<evidence type="ECO:0000256" key="3">
    <source>
        <dbReference type="ARBA" id="ARBA00022692"/>
    </source>
</evidence>
<feature type="transmembrane region" description="Helical" evidence="6">
    <location>
        <begin position="57"/>
        <end position="80"/>
    </location>
</feature>
<evidence type="ECO:0000256" key="4">
    <source>
        <dbReference type="ARBA" id="ARBA00022989"/>
    </source>
</evidence>
<dbReference type="Gene3D" id="1.20.1250.20">
    <property type="entry name" value="MFS general substrate transporter like domains"/>
    <property type="match status" value="1"/>
</dbReference>
<name>A0A852WXV2_9MICO</name>
<keyword evidence="2" id="KW-1003">Cell membrane</keyword>
<dbReference type="PANTHER" id="PTHR23513">
    <property type="entry name" value="INTEGRAL MEMBRANE EFFLUX PROTEIN-RELATED"/>
    <property type="match status" value="1"/>
</dbReference>
<keyword evidence="8" id="KW-1185">Reference proteome</keyword>
<evidence type="ECO:0000313" key="8">
    <source>
        <dbReference type="Proteomes" id="UP000549066"/>
    </source>
</evidence>
<dbReference type="Pfam" id="PF07690">
    <property type="entry name" value="MFS_1"/>
    <property type="match status" value="1"/>
</dbReference>
<dbReference type="GO" id="GO:0022857">
    <property type="term" value="F:transmembrane transporter activity"/>
    <property type="evidence" value="ECO:0007669"/>
    <property type="project" value="InterPro"/>
</dbReference>
<keyword evidence="5 6" id="KW-0472">Membrane</keyword>
<dbReference type="InterPro" id="IPR011701">
    <property type="entry name" value="MFS"/>
</dbReference>
<comment type="subcellular location">
    <subcellularLocation>
        <location evidence="1">Cell membrane</location>
        <topology evidence="1">Multi-pass membrane protein</topology>
    </subcellularLocation>
</comment>
<proteinExistence type="predicted"/>
<dbReference type="GO" id="GO:0005886">
    <property type="term" value="C:plasma membrane"/>
    <property type="evidence" value="ECO:0007669"/>
    <property type="project" value="UniProtKB-SubCell"/>
</dbReference>
<evidence type="ECO:0000256" key="5">
    <source>
        <dbReference type="ARBA" id="ARBA00023136"/>
    </source>
</evidence>
<keyword evidence="3 6" id="KW-0812">Transmembrane</keyword>
<dbReference type="Proteomes" id="UP000549066">
    <property type="component" value="Unassembled WGS sequence"/>
</dbReference>
<organism evidence="7 8">
    <name type="scientific">Agromyces hippuratus</name>
    <dbReference type="NCBI Taxonomy" id="286438"/>
    <lineage>
        <taxon>Bacteria</taxon>
        <taxon>Bacillati</taxon>
        <taxon>Actinomycetota</taxon>
        <taxon>Actinomycetes</taxon>
        <taxon>Micrococcales</taxon>
        <taxon>Microbacteriaceae</taxon>
        <taxon>Agromyces</taxon>
    </lineage>
</organism>
<gene>
    <name evidence="7" type="ORF">BJY17_003526</name>
</gene>
<dbReference type="SUPFAM" id="SSF103473">
    <property type="entry name" value="MFS general substrate transporter"/>
    <property type="match status" value="1"/>
</dbReference>
<feature type="transmembrane region" description="Helical" evidence="6">
    <location>
        <begin position="92"/>
        <end position="116"/>
    </location>
</feature>
<protein>
    <submittedName>
        <fullName evidence="7">MFS family permease</fullName>
    </submittedName>
</protein>
<reference evidence="7 8" key="1">
    <citation type="submission" date="2020-07" db="EMBL/GenBank/DDBJ databases">
        <title>Sequencing the genomes of 1000 actinobacteria strains.</title>
        <authorList>
            <person name="Klenk H.-P."/>
        </authorList>
    </citation>
    <scope>NUCLEOTIDE SEQUENCE [LARGE SCALE GENOMIC DNA]</scope>
    <source>
        <strain evidence="7 8">DSM 8598</strain>
    </source>
</reference>
<dbReference type="PANTHER" id="PTHR23513:SF11">
    <property type="entry name" value="STAPHYLOFERRIN A TRANSPORTER"/>
    <property type="match status" value="1"/>
</dbReference>
<evidence type="ECO:0000256" key="2">
    <source>
        <dbReference type="ARBA" id="ARBA00022475"/>
    </source>
</evidence>
<sequence>MLAFAVVAGLQVVAAAVLGVMRTTPVRRVLDGPPVHPVRQTFIDLRDGFAYLLQTRWLLATLIFSILLVFVIMGPIEVLLPFAVKDQTGGGAGAFALALAAFGVGGAIGSLAVASMRLPRRYLTLMILAWGFGCLPLAVIGFTSWLWVMVVALFICGVLFSGASVVWGTLLQRRVPPAMLGRVSSLDFFVSLALMPISMAVAGPVGEWIGIAPAFLIAGVVSPLLAIGTLALARLGQDELAHPLDASADAEPVTGAGAVAGFEPPVDEHEHR</sequence>
<feature type="transmembrane region" description="Helical" evidence="6">
    <location>
        <begin position="208"/>
        <end position="233"/>
    </location>
</feature>